<dbReference type="KEGG" id="bhf:C3V43_10530"/>
<evidence type="ECO:0000313" key="7">
    <source>
        <dbReference type="Proteomes" id="UP000295600"/>
    </source>
</evidence>
<dbReference type="OrthoDB" id="1429208at2"/>
<dbReference type="Proteomes" id="UP000279562">
    <property type="component" value="Unassembled WGS sequence"/>
</dbReference>
<feature type="domain" description="Outer membrane protein beta-barrel" evidence="2">
    <location>
        <begin position="19"/>
        <end position="179"/>
    </location>
</feature>
<dbReference type="EMBL" id="RQYF01000006">
    <property type="protein sequence ID" value="RRD92843.1"/>
    <property type="molecule type" value="Genomic_DNA"/>
</dbReference>
<reference evidence="3 6" key="1">
    <citation type="submission" date="2018-11" db="EMBL/GenBank/DDBJ databases">
        <title>Genomes From Bacteria Associated with the Canine Oral Cavity: a Test Case for Automated Genome-Based Taxonomic Assignment.</title>
        <authorList>
            <person name="Coil D.A."/>
            <person name="Jospin G."/>
            <person name="Darling A.E."/>
            <person name="Wallis C."/>
            <person name="Davis I.J."/>
            <person name="Harris S."/>
            <person name="Eisen J.A."/>
            <person name="Holcombe L.J."/>
            <person name="O'Flynn C."/>
        </authorList>
    </citation>
    <scope>NUCLEOTIDE SEQUENCE [LARGE SCALE GENOMIC DNA]</scope>
    <source>
        <strain evidence="3 6">OH1047_COT-310</strain>
    </source>
</reference>
<dbReference type="GeneID" id="94548858"/>
<name>A0A2R3MTL9_9BACE</name>
<feature type="chain" id="PRO_5041604406" evidence="1">
    <location>
        <begin position="21"/>
        <end position="209"/>
    </location>
</feature>
<keyword evidence="6" id="KW-1185">Reference proteome</keyword>
<evidence type="ECO:0000259" key="2">
    <source>
        <dbReference type="Pfam" id="PF13568"/>
    </source>
</evidence>
<reference evidence="4 7" key="3">
    <citation type="submission" date="2019-03" db="EMBL/GenBank/DDBJ databases">
        <title>Genomic Encyclopedia of Type Strains, Phase IV (KMG-IV): sequencing the most valuable type-strain genomes for metagenomic binning, comparative biology and taxonomic classification.</title>
        <authorList>
            <person name="Goeker M."/>
        </authorList>
    </citation>
    <scope>NUCLEOTIDE SEQUENCE [LARGE SCALE GENOMIC DNA]</scope>
    <source>
        <strain evidence="4 7">DSM 23917</strain>
    </source>
</reference>
<accession>A0A2R3MTL9</accession>
<dbReference type="Proteomes" id="UP000295600">
    <property type="component" value="Unassembled WGS sequence"/>
</dbReference>
<dbReference type="InterPro" id="IPR025665">
    <property type="entry name" value="Beta-barrel_OMP_2"/>
</dbReference>
<protein>
    <submittedName>
        <fullName evidence="4">Outer membrane protein with beta-barrel domain</fullName>
    </submittedName>
    <submittedName>
        <fullName evidence="3">PorT family protein</fullName>
    </submittedName>
    <submittedName>
        <fullName evidence="5">Putative transmembrane protein</fullName>
    </submittedName>
</protein>
<evidence type="ECO:0000313" key="4">
    <source>
        <dbReference type="EMBL" id="TCO96501.1"/>
    </source>
</evidence>
<reference evidence="5 8" key="2">
    <citation type="submission" date="2019-02" db="EMBL/GenBank/DDBJ databases">
        <authorList>
            <consortium name="Pathogen Informatics"/>
        </authorList>
    </citation>
    <scope>NUCLEOTIDE SEQUENCE [LARGE SCALE GENOMIC DNA]</scope>
    <source>
        <strain evidence="5 8">3012STDY7078512</strain>
    </source>
</reference>
<proteinExistence type="predicted"/>
<gene>
    <name evidence="3" type="ORF">EII33_02670</name>
    <name evidence="4" type="ORF">EV202_101273</name>
    <name evidence="5" type="ORF">NCTC7812_00826</name>
</gene>
<dbReference type="Pfam" id="PF13568">
    <property type="entry name" value="OMP_b-brl_2"/>
    <property type="match status" value="1"/>
</dbReference>
<evidence type="ECO:0000313" key="6">
    <source>
        <dbReference type="Proteomes" id="UP000279562"/>
    </source>
</evidence>
<feature type="signal peptide" evidence="1">
    <location>
        <begin position="1"/>
        <end position="20"/>
    </location>
</feature>
<evidence type="ECO:0000313" key="8">
    <source>
        <dbReference type="Proteomes" id="UP000396835"/>
    </source>
</evidence>
<keyword evidence="5" id="KW-0472">Membrane</keyword>
<sequence length="209" mass="22192">MKKKIMLVLFALVVSMSGFAQVSWNVKGGLNMSTYVGDNTDDAKFKPGVRIGVGMEYALSEIMSLQPSLYLSSKGAKFSGSANFLEENIKGDITFNQTYLELPVNLQFRFNAAGNTNIVVAGGPYFAYGIGGKTTATVTAGDNSIKKKADTFGKDGVDLNRFDAGINIEAGLEFGAILVGINTQLGVCRLGESGSPRNANIGVTVGYKF</sequence>
<dbReference type="AlphaFoldDB" id="A0A2R3MTL9"/>
<dbReference type="RefSeq" id="WP_106069772.1">
    <property type="nucleotide sequence ID" value="NZ_CAACYH010000004.1"/>
</dbReference>
<keyword evidence="1" id="KW-0732">Signal</keyword>
<dbReference type="Proteomes" id="UP000396835">
    <property type="component" value="Unassembled WGS sequence"/>
</dbReference>
<keyword evidence="5" id="KW-0812">Transmembrane</keyword>
<evidence type="ECO:0000256" key="1">
    <source>
        <dbReference type="SAM" id="SignalP"/>
    </source>
</evidence>
<dbReference type="EMBL" id="SLXB01000001">
    <property type="protein sequence ID" value="TCO96501.1"/>
    <property type="molecule type" value="Genomic_DNA"/>
</dbReference>
<evidence type="ECO:0000313" key="5">
    <source>
        <dbReference type="EMBL" id="VFB13303.1"/>
    </source>
</evidence>
<evidence type="ECO:0000313" key="3">
    <source>
        <dbReference type="EMBL" id="RRD92843.1"/>
    </source>
</evidence>
<dbReference type="EMBL" id="CAACYH010000004">
    <property type="protein sequence ID" value="VFB13303.1"/>
    <property type="molecule type" value="Genomic_DNA"/>
</dbReference>
<organism evidence="4 7">
    <name type="scientific">Prevotella heparinolytica</name>
    <dbReference type="NCBI Taxonomy" id="28113"/>
    <lineage>
        <taxon>Bacteria</taxon>
        <taxon>Pseudomonadati</taxon>
        <taxon>Bacteroidota</taxon>
        <taxon>Bacteroidia</taxon>
        <taxon>Bacteroidales</taxon>
        <taxon>Bacteroidaceae</taxon>
        <taxon>Bacteroides</taxon>
    </lineage>
</organism>